<dbReference type="AlphaFoldDB" id="A0A9X3WGR2"/>
<dbReference type="Proteomes" id="UP001145072">
    <property type="component" value="Unassembled WGS sequence"/>
</dbReference>
<feature type="transmembrane region" description="Helical" evidence="1">
    <location>
        <begin position="12"/>
        <end position="31"/>
    </location>
</feature>
<feature type="transmembrane region" description="Helical" evidence="1">
    <location>
        <begin position="37"/>
        <end position="56"/>
    </location>
</feature>
<keyword evidence="1" id="KW-0472">Membrane</keyword>
<proteinExistence type="predicted"/>
<evidence type="ECO:0000256" key="1">
    <source>
        <dbReference type="SAM" id="Phobius"/>
    </source>
</evidence>
<organism evidence="2 3">
    <name type="scientific">Aquibacillus koreensis</name>
    <dbReference type="NCBI Taxonomy" id="279446"/>
    <lineage>
        <taxon>Bacteria</taxon>
        <taxon>Bacillati</taxon>
        <taxon>Bacillota</taxon>
        <taxon>Bacilli</taxon>
        <taxon>Bacillales</taxon>
        <taxon>Bacillaceae</taxon>
        <taxon>Aquibacillus</taxon>
    </lineage>
</organism>
<dbReference type="RefSeq" id="WP_259869742.1">
    <property type="nucleotide sequence ID" value="NZ_JAMQJZ010000002.1"/>
</dbReference>
<dbReference type="EMBL" id="JAMQJZ010000002">
    <property type="protein sequence ID" value="MDC3419450.1"/>
    <property type="molecule type" value="Genomic_DNA"/>
</dbReference>
<keyword evidence="3" id="KW-1185">Reference proteome</keyword>
<sequence length="66" mass="7381">MSHNKSGRLVRWREKYGAIAVAISCICSAIVSWGNNWILTGILVLGVFFCGLIGIFDIKRANQKRK</sequence>
<protein>
    <submittedName>
        <fullName evidence="2">Uncharacterized protein</fullName>
    </submittedName>
</protein>
<keyword evidence="1" id="KW-1133">Transmembrane helix</keyword>
<accession>A0A9X3WGR2</accession>
<gene>
    <name evidence="2" type="ORF">NC661_03615</name>
</gene>
<keyword evidence="1" id="KW-0812">Transmembrane</keyword>
<reference evidence="2" key="1">
    <citation type="submission" date="2022-06" db="EMBL/GenBank/DDBJ databases">
        <title>Aquibacillus sp. a new bacterium isolated from soil saline samples.</title>
        <authorList>
            <person name="Galisteo C."/>
            <person name="De La Haba R."/>
            <person name="Sanchez-Porro C."/>
            <person name="Ventosa A."/>
        </authorList>
    </citation>
    <scope>NUCLEOTIDE SEQUENCE</scope>
    <source>
        <strain evidence="2">JCM 12387</strain>
    </source>
</reference>
<name>A0A9X3WGR2_9BACI</name>
<evidence type="ECO:0000313" key="2">
    <source>
        <dbReference type="EMBL" id="MDC3419450.1"/>
    </source>
</evidence>
<comment type="caution">
    <text evidence="2">The sequence shown here is derived from an EMBL/GenBank/DDBJ whole genome shotgun (WGS) entry which is preliminary data.</text>
</comment>
<evidence type="ECO:0000313" key="3">
    <source>
        <dbReference type="Proteomes" id="UP001145072"/>
    </source>
</evidence>